<keyword evidence="1" id="KW-0732">Signal</keyword>
<dbReference type="CDD" id="cd00866">
    <property type="entry name" value="PEBP_euk"/>
    <property type="match status" value="1"/>
</dbReference>
<name>A0A8S0W0K4_CYCAE</name>
<comment type="caution">
    <text evidence="2">The sequence shown here is derived from an EMBL/GenBank/DDBJ whole genome shotgun (WGS) entry which is preliminary data.</text>
</comment>
<dbReference type="InterPro" id="IPR035810">
    <property type="entry name" value="PEBP_euk"/>
</dbReference>
<dbReference type="Gene3D" id="3.90.280.10">
    <property type="entry name" value="PEBP-like"/>
    <property type="match status" value="1"/>
</dbReference>
<protein>
    <submittedName>
        <fullName evidence="2">Uncharacterized protein</fullName>
    </submittedName>
</protein>
<dbReference type="PANTHER" id="PTHR11362:SF82">
    <property type="entry name" value="PHOSPHATIDYLETHANOLAMINE-BINDING PROTEIN 4"/>
    <property type="match status" value="1"/>
</dbReference>
<sequence>MRVFISTICTFILVFLLPRLVSAQDTNLTAVKRAFEAAGLVKDVPLNFNPSVLLGVTYLSIKTGLKPLHAGIKMSPTETYRTPIFNVVGDPGAGPFVIAMIDPDAFSRARPVISEVRHFLSGSYSLDRVSGLLEPSASFSALTSYRYPRPFVNSGLHRQSIEFAEQTLISPTSSPLNFNLTDFAAKTNLGAPIGGTFMFMGPDPYPNA</sequence>
<dbReference type="SUPFAM" id="SSF49777">
    <property type="entry name" value="PEBP-like"/>
    <property type="match status" value="1"/>
</dbReference>
<reference evidence="2 3" key="1">
    <citation type="submission" date="2020-01" db="EMBL/GenBank/DDBJ databases">
        <authorList>
            <person name="Gupta K D."/>
        </authorList>
    </citation>
    <scope>NUCLEOTIDE SEQUENCE [LARGE SCALE GENOMIC DNA]</scope>
</reference>
<dbReference type="InterPro" id="IPR036610">
    <property type="entry name" value="PEBP-like_sf"/>
</dbReference>
<keyword evidence="3" id="KW-1185">Reference proteome</keyword>
<dbReference type="EMBL" id="CACVBS010000049">
    <property type="protein sequence ID" value="CAA7265475.1"/>
    <property type="molecule type" value="Genomic_DNA"/>
</dbReference>
<feature type="signal peptide" evidence="1">
    <location>
        <begin position="1"/>
        <end position="23"/>
    </location>
</feature>
<accession>A0A8S0W0K4</accession>
<organism evidence="2 3">
    <name type="scientific">Cyclocybe aegerita</name>
    <name type="common">Black poplar mushroom</name>
    <name type="synonym">Agrocybe aegerita</name>
    <dbReference type="NCBI Taxonomy" id="1973307"/>
    <lineage>
        <taxon>Eukaryota</taxon>
        <taxon>Fungi</taxon>
        <taxon>Dikarya</taxon>
        <taxon>Basidiomycota</taxon>
        <taxon>Agaricomycotina</taxon>
        <taxon>Agaricomycetes</taxon>
        <taxon>Agaricomycetidae</taxon>
        <taxon>Agaricales</taxon>
        <taxon>Agaricineae</taxon>
        <taxon>Bolbitiaceae</taxon>
        <taxon>Cyclocybe</taxon>
    </lineage>
</organism>
<dbReference type="AlphaFoldDB" id="A0A8S0W0K4"/>
<proteinExistence type="predicted"/>
<dbReference type="Proteomes" id="UP000467700">
    <property type="component" value="Unassembled WGS sequence"/>
</dbReference>
<gene>
    <name evidence="2" type="ORF">AAE3_LOCUS7790</name>
</gene>
<feature type="chain" id="PRO_5035838707" evidence="1">
    <location>
        <begin position="24"/>
        <end position="208"/>
    </location>
</feature>
<evidence type="ECO:0000256" key="1">
    <source>
        <dbReference type="SAM" id="SignalP"/>
    </source>
</evidence>
<evidence type="ECO:0000313" key="2">
    <source>
        <dbReference type="EMBL" id="CAA7265475.1"/>
    </source>
</evidence>
<dbReference type="OrthoDB" id="2506647at2759"/>
<evidence type="ECO:0000313" key="3">
    <source>
        <dbReference type="Proteomes" id="UP000467700"/>
    </source>
</evidence>
<dbReference type="PANTHER" id="PTHR11362">
    <property type="entry name" value="PHOSPHATIDYLETHANOLAMINE-BINDING PROTEIN"/>
    <property type="match status" value="1"/>
</dbReference>